<dbReference type="EMBL" id="JAIZAY010000002">
    <property type="protein sequence ID" value="KAJ8046289.1"/>
    <property type="molecule type" value="Genomic_DNA"/>
</dbReference>
<dbReference type="AlphaFoldDB" id="A0A9Q1HH24"/>
<organism evidence="1 2">
    <name type="scientific">Holothuria leucospilota</name>
    <name type="common">Black long sea cucumber</name>
    <name type="synonym">Mertensiothuria leucospilota</name>
    <dbReference type="NCBI Taxonomy" id="206669"/>
    <lineage>
        <taxon>Eukaryota</taxon>
        <taxon>Metazoa</taxon>
        <taxon>Echinodermata</taxon>
        <taxon>Eleutherozoa</taxon>
        <taxon>Echinozoa</taxon>
        <taxon>Holothuroidea</taxon>
        <taxon>Aspidochirotacea</taxon>
        <taxon>Aspidochirotida</taxon>
        <taxon>Holothuriidae</taxon>
        <taxon>Holothuria</taxon>
    </lineage>
</organism>
<gene>
    <name evidence="1" type="ORF">HOLleu_04910</name>
</gene>
<dbReference type="OrthoDB" id="10257471at2759"/>
<sequence length="173" mass="19886">MNRTLEPKERALTIDIYDVPGRPVCRKCIQPFLSSTSLPVLVFNISDDKSCDAVIDDVNYMRTKLPRTPLILVGLHADRILNEETRRAKCTEIQDAIKEQTKNLIQDLEEELKTFRETTTSGKAETRLIRERIAWIEKRMEELSNETTVIIPASTVTTKVNTRFQESDSSPYK</sequence>
<dbReference type="Proteomes" id="UP001152320">
    <property type="component" value="Chromosome 2"/>
</dbReference>
<comment type="caution">
    <text evidence="1">The sequence shown here is derived from an EMBL/GenBank/DDBJ whole genome shotgun (WGS) entry which is preliminary data.</text>
</comment>
<reference evidence="1" key="1">
    <citation type="submission" date="2021-10" db="EMBL/GenBank/DDBJ databases">
        <title>Tropical sea cucumber genome reveals ecological adaptation and Cuvierian tubules defense mechanism.</title>
        <authorList>
            <person name="Chen T."/>
        </authorList>
    </citation>
    <scope>NUCLEOTIDE SEQUENCE</scope>
    <source>
        <strain evidence="1">Nanhai2018</strain>
        <tissue evidence="1">Muscle</tissue>
    </source>
</reference>
<dbReference type="Gene3D" id="3.40.50.300">
    <property type="entry name" value="P-loop containing nucleotide triphosphate hydrolases"/>
    <property type="match status" value="1"/>
</dbReference>
<proteinExistence type="predicted"/>
<name>A0A9Q1HH24_HOLLE</name>
<protein>
    <submittedName>
        <fullName evidence="1">Uncharacterized protein</fullName>
    </submittedName>
</protein>
<evidence type="ECO:0000313" key="1">
    <source>
        <dbReference type="EMBL" id="KAJ8046289.1"/>
    </source>
</evidence>
<dbReference type="InterPro" id="IPR027417">
    <property type="entry name" value="P-loop_NTPase"/>
</dbReference>
<keyword evidence="2" id="KW-1185">Reference proteome</keyword>
<accession>A0A9Q1HH24</accession>
<evidence type="ECO:0000313" key="2">
    <source>
        <dbReference type="Proteomes" id="UP001152320"/>
    </source>
</evidence>
<dbReference type="SUPFAM" id="SSF52540">
    <property type="entry name" value="P-loop containing nucleoside triphosphate hydrolases"/>
    <property type="match status" value="1"/>
</dbReference>